<dbReference type="PANTHER" id="PTHR43340:SF1">
    <property type="entry name" value="HYPOXANTHINE PHOSPHORIBOSYLTRANSFERASE"/>
    <property type="match status" value="1"/>
</dbReference>
<dbReference type="Pfam" id="PF00156">
    <property type="entry name" value="Pribosyltran"/>
    <property type="match status" value="1"/>
</dbReference>
<evidence type="ECO:0000259" key="16">
    <source>
        <dbReference type="Pfam" id="PF00156"/>
    </source>
</evidence>
<dbReference type="InterPro" id="IPR000836">
    <property type="entry name" value="PRTase_dom"/>
</dbReference>
<evidence type="ECO:0000256" key="13">
    <source>
        <dbReference type="ARBA" id="ARBA00048811"/>
    </source>
</evidence>
<dbReference type="UniPathway" id="UPA00591">
    <property type="reaction ID" value="UER00648"/>
</dbReference>
<dbReference type="GO" id="GO:0032263">
    <property type="term" value="P:GMP salvage"/>
    <property type="evidence" value="ECO:0007669"/>
    <property type="project" value="TreeGrafter"/>
</dbReference>
<dbReference type="GO" id="GO:0000287">
    <property type="term" value="F:magnesium ion binding"/>
    <property type="evidence" value="ECO:0007669"/>
    <property type="project" value="TreeGrafter"/>
</dbReference>
<proteinExistence type="inferred from homology"/>
<keyword evidence="9 15" id="KW-0479">Metal-binding</keyword>
<gene>
    <name evidence="17" type="primary">hpt</name>
    <name evidence="17" type="ORF">HW532_06050</name>
</gene>
<keyword evidence="10 15" id="KW-0660">Purine salvage</keyword>
<accession>A0A7S8HBA6</accession>
<dbReference type="InterPro" id="IPR029057">
    <property type="entry name" value="PRTase-like"/>
</dbReference>
<keyword evidence="6 15" id="KW-0963">Cytoplasm</keyword>
<evidence type="ECO:0000256" key="4">
    <source>
        <dbReference type="ARBA" id="ARBA00008391"/>
    </source>
</evidence>
<evidence type="ECO:0000256" key="10">
    <source>
        <dbReference type="ARBA" id="ARBA00022726"/>
    </source>
</evidence>
<dbReference type="InterPro" id="IPR005904">
    <property type="entry name" value="Hxn_phspho_trans"/>
</dbReference>
<dbReference type="EC" id="2.4.2.8" evidence="5 15"/>
<keyword evidence="7 15" id="KW-0328">Glycosyltransferase</keyword>
<dbReference type="PANTHER" id="PTHR43340">
    <property type="entry name" value="HYPOXANTHINE-GUANINE PHOSPHORIBOSYLTRANSFERASE"/>
    <property type="match status" value="1"/>
</dbReference>
<dbReference type="GO" id="GO:0006178">
    <property type="term" value="P:guanine salvage"/>
    <property type="evidence" value="ECO:0007669"/>
    <property type="project" value="TreeGrafter"/>
</dbReference>
<comment type="similarity">
    <text evidence="4 15">Belongs to the purine/pyrimidine phosphoribosyltransferase family.</text>
</comment>
<evidence type="ECO:0000256" key="7">
    <source>
        <dbReference type="ARBA" id="ARBA00022676"/>
    </source>
</evidence>
<evidence type="ECO:0000256" key="1">
    <source>
        <dbReference type="ARBA" id="ARBA00001946"/>
    </source>
</evidence>
<dbReference type="NCBIfam" id="TIGR01203">
    <property type="entry name" value="HGPRTase"/>
    <property type="match status" value="1"/>
</dbReference>
<keyword evidence="18" id="KW-1185">Reference proteome</keyword>
<sequence length="182" mass="19838">MKTVQIGSHPIDVLFDEATIADRIQAIAHEIAQDDLPRLLVVPILKGSFIFAADLMRALHQTGLTPEVDFMMLASYREQTESSGTVDILRDIETDVRGRGVLIVDDILESGRTLAFAKDLMSARGAAAVKTCVLLDKPVRRSADIAADYVGFECPDRFVVGYGMDMAHAFRELPFVGVVTGG</sequence>
<evidence type="ECO:0000256" key="14">
    <source>
        <dbReference type="ARBA" id="ARBA00049402"/>
    </source>
</evidence>
<comment type="cofactor">
    <cofactor evidence="1 15">
        <name>Mg(2+)</name>
        <dbReference type="ChEBI" id="CHEBI:18420"/>
    </cofactor>
</comment>
<evidence type="ECO:0000256" key="11">
    <source>
        <dbReference type="ARBA" id="ARBA00022741"/>
    </source>
</evidence>
<protein>
    <recommendedName>
        <fullName evidence="5 15">Hypoxanthine phosphoribosyltransferase</fullName>
        <ecNumber evidence="5 15">2.4.2.8</ecNumber>
    </recommendedName>
</protein>
<dbReference type="GO" id="GO:0000166">
    <property type="term" value="F:nucleotide binding"/>
    <property type="evidence" value="ECO:0007669"/>
    <property type="project" value="UniProtKB-KW"/>
</dbReference>
<comment type="pathway">
    <text evidence="3 15">Purine metabolism; IMP biosynthesis via salvage pathway; IMP from hypoxanthine: step 1/1.</text>
</comment>
<evidence type="ECO:0000256" key="6">
    <source>
        <dbReference type="ARBA" id="ARBA00022490"/>
    </source>
</evidence>
<dbReference type="CDD" id="cd06223">
    <property type="entry name" value="PRTases_typeI"/>
    <property type="match status" value="1"/>
</dbReference>
<dbReference type="Gene3D" id="3.40.50.2020">
    <property type="match status" value="1"/>
</dbReference>
<evidence type="ECO:0000256" key="5">
    <source>
        <dbReference type="ARBA" id="ARBA00011895"/>
    </source>
</evidence>
<dbReference type="GO" id="GO:0005829">
    <property type="term" value="C:cytosol"/>
    <property type="evidence" value="ECO:0007669"/>
    <property type="project" value="TreeGrafter"/>
</dbReference>
<dbReference type="RefSeq" id="WP_213163534.1">
    <property type="nucleotide sequence ID" value="NZ_CP058214.1"/>
</dbReference>
<dbReference type="GO" id="GO:0046100">
    <property type="term" value="P:hypoxanthine metabolic process"/>
    <property type="evidence" value="ECO:0007669"/>
    <property type="project" value="TreeGrafter"/>
</dbReference>
<dbReference type="AlphaFoldDB" id="A0A7S8HBA6"/>
<comment type="catalytic activity">
    <reaction evidence="14">
        <text>IMP + diphosphate = hypoxanthine + 5-phospho-alpha-D-ribose 1-diphosphate</text>
        <dbReference type="Rhea" id="RHEA:17973"/>
        <dbReference type="ChEBI" id="CHEBI:17368"/>
        <dbReference type="ChEBI" id="CHEBI:33019"/>
        <dbReference type="ChEBI" id="CHEBI:58017"/>
        <dbReference type="ChEBI" id="CHEBI:58053"/>
        <dbReference type="EC" id="2.4.2.8"/>
    </reaction>
    <physiologicalReaction direction="right-to-left" evidence="14">
        <dbReference type="Rhea" id="RHEA:17975"/>
    </physiologicalReaction>
</comment>
<dbReference type="GO" id="GO:0004422">
    <property type="term" value="F:hypoxanthine phosphoribosyltransferase activity"/>
    <property type="evidence" value="ECO:0007669"/>
    <property type="project" value="InterPro"/>
</dbReference>
<evidence type="ECO:0000256" key="3">
    <source>
        <dbReference type="ARBA" id="ARBA00004669"/>
    </source>
</evidence>
<comment type="subcellular location">
    <subcellularLocation>
        <location evidence="2 15">Cytoplasm</location>
    </subcellularLocation>
</comment>
<evidence type="ECO:0000256" key="12">
    <source>
        <dbReference type="ARBA" id="ARBA00022842"/>
    </source>
</evidence>
<evidence type="ECO:0000313" key="17">
    <source>
        <dbReference type="EMBL" id="QPC42301.1"/>
    </source>
</evidence>
<comment type="catalytic activity">
    <reaction evidence="13">
        <text>GMP + diphosphate = guanine + 5-phospho-alpha-D-ribose 1-diphosphate</text>
        <dbReference type="Rhea" id="RHEA:25424"/>
        <dbReference type="ChEBI" id="CHEBI:16235"/>
        <dbReference type="ChEBI" id="CHEBI:33019"/>
        <dbReference type="ChEBI" id="CHEBI:58017"/>
        <dbReference type="ChEBI" id="CHEBI:58115"/>
        <dbReference type="EC" id="2.4.2.8"/>
    </reaction>
    <physiologicalReaction direction="right-to-left" evidence="13">
        <dbReference type="Rhea" id="RHEA:25426"/>
    </physiologicalReaction>
</comment>
<keyword evidence="11 15" id="KW-0547">Nucleotide-binding</keyword>
<evidence type="ECO:0000256" key="2">
    <source>
        <dbReference type="ARBA" id="ARBA00004496"/>
    </source>
</evidence>
<dbReference type="SUPFAM" id="SSF53271">
    <property type="entry name" value="PRTase-like"/>
    <property type="match status" value="1"/>
</dbReference>
<reference evidence="17 18" key="1">
    <citation type="submission" date="2020-06" db="EMBL/GenBank/DDBJ databases">
        <title>Genome sequence of 2 isolates from Red Sea Mangroves.</title>
        <authorList>
            <person name="Sefrji F."/>
            <person name="Michoud G."/>
            <person name="Merlino G."/>
            <person name="Daffonchio D."/>
        </authorList>
    </citation>
    <scope>NUCLEOTIDE SEQUENCE [LARGE SCALE GENOMIC DNA]</scope>
    <source>
        <strain evidence="17 18">R1DC25</strain>
    </source>
</reference>
<organism evidence="17 18">
    <name type="scientific">Kaustia mangrovi</name>
    <dbReference type="NCBI Taxonomy" id="2593653"/>
    <lineage>
        <taxon>Bacteria</taxon>
        <taxon>Pseudomonadati</taxon>
        <taxon>Pseudomonadota</taxon>
        <taxon>Alphaproteobacteria</taxon>
        <taxon>Hyphomicrobiales</taxon>
        <taxon>Parvibaculaceae</taxon>
        <taxon>Kaustia</taxon>
    </lineage>
</organism>
<keyword evidence="12 15" id="KW-0460">Magnesium</keyword>
<evidence type="ECO:0000313" key="18">
    <source>
        <dbReference type="Proteomes" id="UP000593594"/>
    </source>
</evidence>
<keyword evidence="8 15" id="KW-0808">Transferase</keyword>
<dbReference type="GO" id="GO:0032264">
    <property type="term" value="P:IMP salvage"/>
    <property type="evidence" value="ECO:0007669"/>
    <property type="project" value="UniProtKB-UniPathway"/>
</dbReference>
<feature type="domain" description="Phosphoribosyltransferase" evidence="16">
    <location>
        <begin position="16"/>
        <end position="165"/>
    </location>
</feature>
<evidence type="ECO:0000256" key="9">
    <source>
        <dbReference type="ARBA" id="ARBA00022723"/>
    </source>
</evidence>
<dbReference type="KEGG" id="kmn:HW532_06050"/>
<dbReference type="GO" id="GO:0006166">
    <property type="term" value="P:purine ribonucleoside salvage"/>
    <property type="evidence" value="ECO:0007669"/>
    <property type="project" value="UniProtKB-KW"/>
</dbReference>
<evidence type="ECO:0000256" key="8">
    <source>
        <dbReference type="ARBA" id="ARBA00022679"/>
    </source>
</evidence>
<dbReference type="InterPro" id="IPR050408">
    <property type="entry name" value="HGPRT"/>
</dbReference>
<name>A0A7S8HBA6_9HYPH</name>
<dbReference type="Proteomes" id="UP000593594">
    <property type="component" value="Chromosome"/>
</dbReference>
<dbReference type="EMBL" id="CP058214">
    <property type="protein sequence ID" value="QPC42301.1"/>
    <property type="molecule type" value="Genomic_DNA"/>
</dbReference>
<evidence type="ECO:0000256" key="15">
    <source>
        <dbReference type="RuleBase" id="RU364099"/>
    </source>
</evidence>